<accession>A0ACC1BXC9</accession>
<name>A0ACC1BXC9_9ROSI</name>
<dbReference type="Proteomes" id="UP001164250">
    <property type="component" value="Chromosome 3"/>
</dbReference>
<evidence type="ECO:0000313" key="2">
    <source>
        <dbReference type="Proteomes" id="UP001164250"/>
    </source>
</evidence>
<proteinExistence type="predicted"/>
<comment type="caution">
    <text evidence="1">The sequence shown here is derived from an EMBL/GenBank/DDBJ whole genome shotgun (WGS) entry which is preliminary data.</text>
</comment>
<sequence length="212" mass="23791">MEEQTPMWNQTPLTLRQLNPPDFCELSGLEGGVYVLNLTGEFQRRLTLEAIRLIDKLLDQVAGDVCAYGLITTNQVTVWTSQFYLKHELICLVKSGKFFSNGIFTTVSKACQQAIDFCIPTLAIITDHAVGAGYVFSLAHDYRLMSTTHGYIFMNEGDLGMSLTPGNMAVLHSKLPVSTFQEAVFAGWKCTRPQYKSLKVEELDLQDQQIRL</sequence>
<keyword evidence="2" id="KW-1185">Reference proteome</keyword>
<dbReference type="EMBL" id="CM047899">
    <property type="protein sequence ID" value="KAJ0103587.1"/>
    <property type="molecule type" value="Genomic_DNA"/>
</dbReference>
<protein>
    <submittedName>
        <fullName evidence="1">Uncharacterized protein</fullName>
    </submittedName>
</protein>
<gene>
    <name evidence="1" type="ORF">Patl1_04921</name>
</gene>
<reference evidence="2" key="1">
    <citation type="journal article" date="2023" name="G3 (Bethesda)">
        <title>Genome assembly and association tests identify interacting loci associated with vigor, precocity, and sex in interspecific pistachio rootstocks.</title>
        <authorList>
            <person name="Palmer W."/>
            <person name="Jacygrad E."/>
            <person name="Sagayaradj S."/>
            <person name="Cavanaugh K."/>
            <person name="Han R."/>
            <person name="Bertier L."/>
            <person name="Beede B."/>
            <person name="Kafkas S."/>
            <person name="Golino D."/>
            <person name="Preece J."/>
            <person name="Michelmore R."/>
        </authorList>
    </citation>
    <scope>NUCLEOTIDE SEQUENCE [LARGE SCALE GENOMIC DNA]</scope>
</reference>
<organism evidence="1 2">
    <name type="scientific">Pistacia atlantica</name>
    <dbReference type="NCBI Taxonomy" id="434234"/>
    <lineage>
        <taxon>Eukaryota</taxon>
        <taxon>Viridiplantae</taxon>
        <taxon>Streptophyta</taxon>
        <taxon>Embryophyta</taxon>
        <taxon>Tracheophyta</taxon>
        <taxon>Spermatophyta</taxon>
        <taxon>Magnoliopsida</taxon>
        <taxon>eudicotyledons</taxon>
        <taxon>Gunneridae</taxon>
        <taxon>Pentapetalae</taxon>
        <taxon>rosids</taxon>
        <taxon>malvids</taxon>
        <taxon>Sapindales</taxon>
        <taxon>Anacardiaceae</taxon>
        <taxon>Pistacia</taxon>
    </lineage>
</organism>
<evidence type="ECO:0000313" key="1">
    <source>
        <dbReference type="EMBL" id="KAJ0103587.1"/>
    </source>
</evidence>